<reference evidence="2 3" key="1">
    <citation type="journal article" date="2018" name="PLoS Pathog.">
        <title>Evolution of structural diversity of trichothecenes, a family of toxins produced by plant pathogenic and entomopathogenic fungi.</title>
        <authorList>
            <person name="Proctor R.H."/>
            <person name="McCormick S.P."/>
            <person name="Kim H.S."/>
            <person name="Cardoza R.E."/>
            <person name="Stanley A.M."/>
            <person name="Lindo L."/>
            <person name="Kelly A."/>
            <person name="Brown D.W."/>
            <person name="Lee T."/>
            <person name="Vaughan M.M."/>
            <person name="Alexander N.J."/>
            <person name="Busman M."/>
            <person name="Gutierrez S."/>
        </authorList>
    </citation>
    <scope>NUCLEOTIDE SEQUENCE [LARGE SCALE GENOMIC DNA]</scope>
    <source>
        <strain evidence="2 3">NRRL 20695</strain>
    </source>
</reference>
<dbReference type="STRING" id="694270.A0A395RF87"/>
<dbReference type="AlphaFoldDB" id="A0A395RF87"/>
<protein>
    <submittedName>
        <fullName evidence="2">Binding 1</fullName>
    </submittedName>
</protein>
<dbReference type="Proteomes" id="UP000266234">
    <property type="component" value="Unassembled WGS sequence"/>
</dbReference>
<evidence type="ECO:0000313" key="2">
    <source>
        <dbReference type="EMBL" id="RGP58771.1"/>
    </source>
</evidence>
<gene>
    <name evidence="2" type="ORF">FLONG3_11392</name>
</gene>
<comment type="caution">
    <text evidence="2">The sequence shown here is derived from an EMBL/GenBank/DDBJ whole genome shotgun (WGS) entry which is preliminary data.</text>
</comment>
<feature type="compositionally biased region" description="Low complexity" evidence="1">
    <location>
        <begin position="1"/>
        <end position="18"/>
    </location>
</feature>
<sequence length="66" mass="7032">MPQLALQSQSQSLEASVATPVNTNFHHRPRSPTEIPVDDSPTVGRIIRTSPSVPLLSFGSLSSPGH</sequence>
<name>A0A395RF87_9HYPO</name>
<evidence type="ECO:0000256" key="1">
    <source>
        <dbReference type="SAM" id="MobiDB-lite"/>
    </source>
</evidence>
<feature type="region of interest" description="Disordered" evidence="1">
    <location>
        <begin position="1"/>
        <end position="45"/>
    </location>
</feature>
<organism evidence="2 3">
    <name type="scientific">Fusarium longipes</name>
    <dbReference type="NCBI Taxonomy" id="694270"/>
    <lineage>
        <taxon>Eukaryota</taxon>
        <taxon>Fungi</taxon>
        <taxon>Dikarya</taxon>
        <taxon>Ascomycota</taxon>
        <taxon>Pezizomycotina</taxon>
        <taxon>Sordariomycetes</taxon>
        <taxon>Hypocreomycetidae</taxon>
        <taxon>Hypocreales</taxon>
        <taxon>Nectriaceae</taxon>
        <taxon>Fusarium</taxon>
    </lineage>
</organism>
<keyword evidence="3" id="KW-1185">Reference proteome</keyword>
<dbReference type="EMBL" id="PXOG01000443">
    <property type="protein sequence ID" value="RGP58771.1"/>
    <property type="molecule type" value="Genomic_DNA"/>
</dbReference>
<evidence type="ECO:0000313" key="3">
    <source>
        <dbReference type="Proteomes" id="UP000266234"/>
    </source>
</evidence>
<accession>A0A395RF87</accession>
<proteinExistence type="predicted"/>
<feature type="non-terminal residue" evidence="2">
    <location>
        <position position="66"/>
    </location>
</feature>